<gene>
    <name evidence="2" type="ORF">SAMN05216474_0558</name>
</gene>
<dbReference type="Proteomes" id="UP000236454">
    <property type="component" value="Unassembled WGS sequence"/>
</dbReference>
<reference evidence="2 3" key="1">
    <citation type="submission" date="2016-10" db="EMBL/GenBank/DDBJ databases">
        <authorList>
            <person name="de Groot N.N."/>
        </authorList>
    </citation>
    <scope>NUCLEOTIDE SEQUENCE [LARGE SCALE GENOMIC DNA]</scope>
    <source>
        <strain evidence="2 3">CGMCC 1.7005</strain>
    </source>
</reference>
<evidence type="ECO:0000313" key="2">
    <source>
        <dbReference type="EMBL" id="SFT43657.1"/>
    </source>
</evidence>
<dbReference type="Gene3D" id="1.20.1270.180">
    <property type="match status" value="1"/>
</dbReference>
<dbReference type="EMBL" id="FPAS01000001">
    <property type="protein sequence ID" value="SFT43657.1"/>
    <property type="molecule type" value="Genomic_DNA"/>
</dbReference>
<evidence type="ECO:0000313" key="3">
    <source>
        <dbReference type="Proteomes" id="UP000236454"/>
    </source>
</evidence>
<dbReference type="AlphaFoldDB" id="A0A1I6XZT5"/>
<evidence type="ECO:0000259" key="1">
    <source>
        <dbReference type="Pfam" id="PF07007"/>
    </source>
</evidence>
<name>A0A1I6XZT5_9FLAO</name>
<dbReference type="Pfam" id="PF07007">
    <property type="entry name" value="LprI"/>
    <property type="match status" value="1"/>
</dbReference>
<sequence length="113" mass="13155">MIKLLGILLVVISTQHLYGQDTTDVHRLRQMSYMQYANKIDCDSTSGSNLEHRICLNLEFQELDSLMNNNFRELLQRTENDSIKSKLSDYQLTWVNNRRLQSELISGGYTGHM</sequence>
<proteinExistence type="predicted"/>
<feature type="domain" description="Lysozyme inhibitor LprI-like N-terminal" evidence="1">
    <location>
        <begin position="42"/>
        <end position="102"/>
    </location>
</feature>
<accession>A0A1I6XZT5</accession>
<protein>
    <recommendedName>
        <fullName evidence="1">Lysozyme inhibitor LprI-like N-terminal domain-containing protein</fullName>
    </recommendedName>
</protein>
<dbReference type="InterPro" id="IPR009739">
    <property type="entry name" value="LprI-like_N"/>
</dbReference>
<keyword evidence="3" id="KW-1185">Reference proteome</keyword>
<dbReference type="OrthoDB" id="7340239at2"/>
<organism evidence="2 3">
    <name type="scientific">Lishizhenia tianjinensis</name>
    <dbReference type="NCBI Taxonomy" id="477690"/>
    <lineage>
        <taxon>Bacteria</taxon>
        <taxon>Pseudomonadati</taxon>
        <taxon>Bacteroidota</taxon>
        <taxon>Flavobacteriia</taxon>
        <taxon>Flavobacteriales</taxon>
        <taxon>Crocinitomicaceae</taxon>
        <taxon>Lishizhenia</taxon>
    </lineage>
</organism>
<dbReference type="STRING" id="477690.SAMN05216474_0558"/>